<accession>W0DCK5</accession>
<dbReference type="STRING" id="75906.THERU_06115"/>
<dbReference type="PROSITE" id="PS00483">
    <property type="entry name" value="DIHYDROOROTASE_2"/>
    <property type="match status" value="1"/>
</dbReference>
<evidence type="ECO:0000256" key="1">
    <source>
        <dbReference type="ARBA" id="ARBA00002368"/>
    </source>
</evidence>
<dbReference type="InterPro" id="IPR004722">
    <property type="entry name" value="DHOase"/>
</dbReference>
<feature type="binding site" evidence="6">
    <location>
        <position position="278"/>
    </location>
    <ligand>
        <name>substrate</name>
    </ligand>
</feature>
<organism evidence="9">
    <name type="scientific">Thermocrinis ruber</name>
    <dbReference type="NCBI Taxonomy" id="75906"/>
    <lineage>
        <taxon>Bacteria</taxon>
        <taxon>Pseudomonadati</taxon>
        <taxon>Aquificota</taxon>
        <taxon>Aquificia</taxon>
        <taxon>Aquificales</taxon>
        <taxon>Aquificaceae</taxon>
        <taxon>Thermocrinis</taxon>
    </lineage>
</organism>
<dbReference type="GO" id="GO:0004038">
    <property type="term" value="F:allantoinase activity"/>
    <property type="evidence" value="ECO:0007669"/>
    <property type="project" value="TreeGrafter"/>
</dbReference>
<comment type="similarity">
    <text evidence="2 6">Belongs to the metallo-dependent hydrolases superfamily. DHOase family. Class I DHOase subfamily.</text>
</comment>
<evidence type="ECO:0000256" key="6">
    <source>
        <dbReference type="HAMAP-Rule" id="MF_00220"/>
    </source>
</evidence>
<comment type="pathway">
    <text evidence="6">Pyrimidine metabolism; UMP biosynthesis via de novo pathway; (S)-dihydroorotate from bicarbonate: step 3/3.</text>
</comment>
<protein>
    <recommendedName>
        <fullName evidence="6">Dihydroorotase</fullName>
        <shortName evidence="6">DHOase</shortName>
        <ecNumber evidence="6">3.5.2.3</ecNumber>
    </recommendedName>
</protein>
<dbReference type="InterPro" id="IPR050138">
    <property type="entry name" value="DHOase/Allantoinase_Hydrolase"/>
</dbReference>
<dbReference type="Gene3D" id="3.20.20.140">
    <property type="entry name" value="Metal-dependent hydrolases"/>
    <property type="match status" value="1"/>
</dbReference>
<feature type="binding site" evidence="6">
    <location>
        <position position="153"/>
    </location>
    <ligand>
        <name>Zn(2+)</name>
        <dbReference type="ChEBI" id="CHEBI:29105"/>
        <label>1</label>
    </ligand>
</feature>
<dbReference type="eggNOG" id="COG0044">
    <property type="taxonomic scope" value="Bacteria"/>
</dbReference>
<proteinExistence type="inferred from homology"/>
<keyword evidence="3 6" id="KW-0479">Metal-binding</keyword>
<dbReference type="NCBIfam" id="TIGR00857">
    <property type="entry name" value="pyrC_multi"/>
    <property type="match status" value="1"/>
</dbReference>
<comment type="function">
    <text evidence="1 6">Catalyzes the reversible cyclization of carbamoyl aspartate to dihydroorotate.</text>
</comment>
<dbReference type="InterPro" id="IPR011059">
    <property type="entry name" value="Metal-dep_hydrolase_composite"/>
</dbReference>
<dbReference type="Pfam" id="PF12890">
    <property type="entry name" value="DHOase"/>
    <property type="match status" value="1"/>
</dbReference>
<dbReference type="HAMAP" id="MF_00220_B">
    <property type="entry name" value="PyrC_classI_B"/>
    <property type="match status" value="1"/>
</dbReference>
<name>W0DCK5_9AQUI</name>
<dbReference type="InterPro" id="IPR032466">
    <property type="entry name" value="Metal_Hydrolase"/>
</dbReference>
<dbReference type="PANTHER" id="PTHR43668:SF2">
    <property type="entry name" value="ALLANTOINASE"/>
    <property type="match status" value="1"/>
</dbReference>
<keyword evidence="6" id="KW-0862">Zinc</keyword>
<feature type="binding site" evidence="6">
    <location>
        <position position="180"/>
    </location>
    <ligand>
        <name>Zn(2+)</name>
        <dbReference type="ChEBI" id="CHEBI:29105"/>
        <label>2</label>
    </ligand>
</feature>
<dbReference type="OrthoDB" id="9765462at2"/>
<dbReference type="PATRIC" id="fig|75906.3.peg.1189"/>
<dbReference type="NCBIfam" id="NF006844">
    <property type="entry name" value="PRK09357.2-5"/>
    <property type="match status" value="1"/>
</dbReference>
<keyword evidence="9" id="KW-1185">Reference proteome</keyword>
<feature type="domain" description="Dihydroorotase catalytic" evidence="7">
    <location>
        <begin position="52"/>
        <end position="236"/>
    </location>
</feature>
<dbReference type="AlphaFoldDB" id="W0DCK5"/>
<evidence type="ECO:0000256" key="4">
    <source>
        <dbReference type="ARBA" id="ARBA00022801"/>
    </source>
</evidence>
<sequence length="423" mass="46326">MKPLLIKGSRLIDPSQDLDTVGDLLIEDGKIKAVGNNLNFPYAEIIDGRGLILCPSFVDVHVHLRDPGQTYKEDIESGSKCAVAGGFTTVVCMPNTQPAIDSPEVAQYVIQRAREVGLCEVLPAGALTKGRQGKELTDFFALKNAGCVALTDDGSPLMDSRLMEKALRLARQLGLFVMNHCEDDGLARGHINEGYVSSLLGIAHRSPSAEDVLVARDCILSYHTKGRIHIQHLSSKLSVEIIRFFKEKSAPISCEVNPYHLFFEEDELLKSGANAKVNPPLRREEDIQALLEGIKDRTIDCIATDHAPHAKKEKGLLESAMPGMIGLQTALPMALELVRRGIIDLKRMVELLSINPAKLLGVERGIKVGALANLVLFNPDQEWVLNEETNLSKSQNTPLWGKTLKGRVVMTIKDGKIVYKSGA</sequence>
<evidence type="ECO:0000313" key="9">
    <source>
        <dbReference type="Proteomes" id="UP000018914"/>
    </source>
</evidence>
<reference evidence="8 9" key="1">
    <citation type="submission" date="2013-12" db="EMBL/GenBank/DDBJ databases">
        <authorList>
            <consortium name="DOE Joint Genome Institute"/>
            <person name="Eisen J."/>
            <person name="Huntemann M."/>
            <person name="Han J."/>
            <person name="Chen A."/>
            <person name="Kyrpides N."/>
            <person name="Mavromatis K."/>
            <person name="Markowitz V."/>
            <person name="Palaniappan K."/>
            <person name="Ivanova N."/>
            <person name="Schaumberg A."/>
            <person name="Pati A."/>
            <person name="Liolios K."/>
            <person name="Nordberg H.P."/>
            <person name="Cantor M.N."/>
            <person name="Hua S.X."/>
            <person name="Woyke T."/>
        </authorList>
    </citation>
    <scope>NUCLEOTIDE SEQUENCE [LARGE SCALE GENOMIC DNA]</scope>
    <source>
        <strain evidence="8 9">DSM 23557</strain>
    </source>
</reference>
<dbReference type="SUPFAM" id="SSF51338">
    <property type="entry name" value="Composite domain of metallo-dependent hydrolases"/>
    <property type="match status" value="1"/>
</dbReference>
<dbReference type="SUPFAM" id="SSF51556">
    <property type="entry name" value="Metallo-dependent hydrolases"/>
    <property type="match status" value="1"/>
</dbReference>
<dbReference type="GO" id="GO:0004151">
    <property type="term" value="F:dihydroorotase activity"/>
    <property type="evidence" value="ECO:0007669"/>
    <property type="project" value="UniProtKB-UniRule"/>
</dbReference>
<comment type="catalytic activity">
    <reaction evidence="6">
        <text>(S)-dihydroorotate + H2O = N-carbamoyl-L-aspartate + H(+)</text>
        <dbReference type="Rhea" id="RHEA:24296"/>
        <dbReference type="ChEBI" id="CHEBI:15377"/>
        <dbReference type="ChEBI" id="CHEBI:15378"/>
        <dbReference type="ChEBI" id="CHEBI:30864"/>
        <dbReference type="ChEBI" id="CHEBI:32814"/>
        <dbReference type="EC" id="3.5.2.3"/>
    </reaction>
</comment>
<dbReference type="PROSITE" id="PS00482">
    <property type="entry name" value="DIHYDROOROTASE_1"/>
    <property type="match status" value="1"/>
</dbReference>
<feature type="binding site" evidence="6">
    <location>
        <position position="63"/>
    </location>
    <ligand>
        <name>Zn(2+)</name>
        <dbReference type="ChEBI" id="CHEBI:29105"/>
        <label>1</label>
    </ligand>
</feature>
<keyword evidence="5 6" id="KW-0665">Pyrimidine biosynthesis</keyword>
<dbReference type="GO" id="GO:0005737">
    <property type="term" value="C:cytoplasm"/>
    <property type="evidence" value="ECO:0007669"/>
    <property type="project" value="TreeGrafter"/>
</dbReference>
<gene>
    <name evidence="6" type="primary">pyrC</name>
    <name evidence="8" type="ORF">THERU_06115</name>
</gene>
<dbReference type="EMBL" id="CP007028">
    <property type="protein sequence ID" value="AHE96304.1"/>
    <property type="molecule type" value="Genomic_DNA"/>
</dbReference>
<evidence type="ECO:0000256" key="2">
    <source>
        <dbReference type="ARBA" id="ARBA00010286"/>
    </source>
</evidence>
<dbReference type="KEGG" id="trd:THERU_06115"/>
<feature type="binding site" evidence="6">
    <location>
        <position position="153"/>
    </location>
    <ligand>
        <name>Zn(2+)</name>
        <dbReference type="ChEBI" id="CHEBI:29105"/>
        <label>2</label>
    </ligand>
</feature>
<evidence type="ECO:0000256" key="3">
    <source>
        <dbReference type="ARBA" id="ARBA00022723"/>
    </source>
</evidence>
<feature type="binding site" evidence="6">
    <location>
        <position position="232"/>
    </location>
    <ligand>
        <name>Zn(2+)</name>
        <dbReference type="ChEBI" id="CHEBI:29105"/>
        <label>2</label>
    </ligand>
</feature>
<feature type="binding site" evidence="6">
    <location>
        <position position="305"/>
    </location>
    <ligand>
        <name>Zn(2+)</name>
        <dbReference type="ChEBI" id="CHEBI:29105"/>
        <label>1</label>
    </ligand>
</feature>
<evidence type="ECO:0000259" key="7">
    <source>
        <dbReference type="Pfam" id="PF12890"/>
    </source>
</evidence>
<dbReference type="PANTHER" id="PTHR43668">
    <property type="entry name" value="ALLANTOINASE"/>
    <property type="match status" value="1"/>
</dbReference>
<dbReference type="Proteomes" id="UP000018914">
    <property type="component" value="Chromosome"/>
</dbReference>
<dbReference type="GO" id="GO:0008270">
    <property type="term" value="F:zinc ion binding"/>
    <property type="evidence" value="ECO:0007669"/>
    <property type="project" value="UniProtKB-UniRule"/>
</dbReference>
<dbReference type="GO" id="GO:0006145">
    <property type="term" value="P:purine nucleobase catabolic process"/>
    <property type="evidence" value="ECO:0007669"/>
    <property type="project" value="TreeGrafter"/>
</dbReference>
<evidence type="ECO:0000256" key="5">
    <source>
        <dbReference type="ARBA" id="ARBA00022975"/>
    </source>
</evidence>
<dbReference type="RefSeq" id="WP_025306367.1">
    <property type="nucleotide sequence ID" value="NZ_CP007028.1"/>
</dbReference>
<dbReference type="HOGENOM" id="CLU_015572_1_0_0"/>
<feature type="active site" evidence="6">
    <location>
        <position position="305"/>
    </location>
</feature>
<dbReference type="InterPro" id="IPR024403">
    <property type="entry name" value="DHOase_cat"/>
</dbReference>
<dbReference type="CDD" id="cd01317">
    <property type="entry name" value="DHOase_IIa"/>
    <property type="match status" value="1"/>
</dbReference>
<dbReference type="UniPathway" id="UPA00070">
    <property type="reaction ID" value="UER00117"/>
</dbReference>
<dbReference type="EC" id="3.5.2.3" evidence="6"/>
<feature type="binding site" evidence="6">
    <location>
        <position position="309"/>
    </location>
    <ligand>
        <name>substrate</name>
    </ligand>
</feature>
<dbReference type="GO" id="GO:0044205">
    <property type="term" value="P:'de novo' UMP biosynthetic process"/>
    <property type="evidence" value="ECO:0007669"/>
    <property type="project" value="UniProtKB-UniRule"/>
</dbReference>
<feature type="binding site" evidence="6">
    <location>
        <begin position="63"/>
        <end position="65"/>
    </location>
    <ligand>
        <name>substrate</name>
    </ligand>
</feature>
<evidence type="ECO:0000313" key="8">
    <source>
        <dbReference type="EMBL" id="AHE96304.1"/>
    </source>
</evidence>
<comment type="cofactor">
    <cofactor evidence="6">
        <name>Zn(2+)</name>
        <dbReference type="ChEBI" id="CHEBI:29105"/>
    </cofactor>
    <text evidence="6">Binds 2 Zn(2+) ions per subunit.</text>
</comment>
<feature type="binding site" evidence="6">
    <location>
        <position position="95"/>
    </location>
    <ligand>
        <name>substrate</name>
    </ligand>
</feature>
<dbReference type="Gene3D" id="2.30.40.10">
    <property type="entry name" value="Urease, subunit C, domain 1"/>
    <property type="match status" value="1"/>
</dbReference>
<feature type="binding site" evidence="6">
    <location>
        <begin position="322"/>
        <end position="323"/>
    </location>
    <ligand>
        <name>substrate</name>
    </ligand>
</feature>
<feature type="binding site" evidence="6">
    <location>
        <position position="61"/>
    </location>
    <ligand>
        <name>Zn(2+)</name>
        <dbReference type="ChEBI" id="CHEBI:29105"/>
        <label>1</label>
    </ligand>
</feature>
<dbReference type="InterPro" id="IPR002195">
    <property type="entry name" value="Dihydroorotase_CS"/>
</dbReference>
<keyword evidence="4 6" id="KW-0378">Hydrolase</keyword>